<dbReference type="Proteomes" id="UP000326340">
    <property type="component" value="Unassembled WGS sequence"/>
</dbReference>
<keyword evidence="3" id="KW-1185">Reference proteome</keyword>
<proteinExistence type="predicted"/>
<comment type="caution">
    <text evidence="2">The sequence shown here is derived from an EMBL/GenBank/DDBJ whole genome shotgun (WGS) entry which is preliminary data.</text>
</comment>
<dbReference type="EMBL" id="PUHP01000582">
    <property type="protein sequence ID" value="TQN69053.1"/>
    <property type="molecule type" value="Genomic_DNA"/>
</dbReference>
<organism evidence="2 3">
    <name type="scientific">Colletotrichum shisoi</name>
    <dbReference type="NCBI Taxonomy" id="2078593"/>
    <lineage>
        <taxon>Eukaryota</taxon>
        <taxon>Fungi</taxon>
        <taxon>Dikarya</taxon>
        <taxon>Ascomycota</taxon>
        <taxon>Pezizomycotina</taxon>
        <taxon>Sordariomycetes</taxon>
        <taxon>Hypocreomycetidae</taxon>
        <taxon>Glomerellales</taxon>
        <taxon>Glomerellaceae</taxon>
        <taxon>Colletotrichum</taxon>
        <taxon>Colletotrichum destructivum species complex</taxon>
    </lineage>
</organism>
<feature type="region of interest" description="Disordered" evidence="1">
    <location>
        <begin position="72"/>
        <end position="91"/>
    </location>
</feature>
<evidence type="ECO:0000256" key="1">
    <source>
        <dbReference type="SAM" id="MobiDB-lite"/>
    </source>
</evidence>
<name>A0A5Q4BPW4_9PEZI</name>
<evidence type="ECO:0000313" key="3">
    <source>
        <dbReference type="Proteomes" id="UP000326340"/>
    </source>
</evidence>
<evidence type="ECO:0000313" key="2">
    <source>
        <dbReference type="EMBL" id="TQN69053.1"/>
    </source>
</evidence>
<protein>
    <submittedName>
        <fullName evidence="2">Uncharacterized protein</fullName>
    </submittedName>
</protein>
<dbReference type="AlphaFoldDB" id="A0A5Q4BPW4"/>
<reference evidence="2 3" key="1">
    <citation type="journal article" date="2019" name="Sci. Rep.">
        <title>Colletotrichum shisoi sp. nov., an anthracnose pathogen of Perilla frutescens in Japan: molecular phylogenetic, morphological and genomic evidence.</title>
        <authorList>
            <person name="Gan P."/>
            <person name="Tsushima A."/>
            <person name="Hiroyama R."/>
            <person name="Narusaka M."/>
            <person name="Takano Y."/>
            <person name="Narusaka Y."/>
            <person name="Kawaradani M."/>
            <person name="Damm U."/>
            <person name="Shirasu K."/>
        </authorList>
    </citation>
    <scope>NUCLEOTIDE SEQUENCE [LARGE SCALE GENOMIC DNA]</scope>
    <source>
        <strain evidence="2 3">PG-2018a</strain>
    </source>
</reference>
<sequence length="91" mass="9699">MFLGPGGSPKSPKAKACPRQILSRSKGHVHMLTFLGWAAAAAAAASHPPLPRDTFTPPSFFQDVQLARETFTDPGGAVRRRGSSEAAWLVQ</sequence>
<gene>
    <name evidence="2" type="ORF">CSHISOI_06266</name>
</gene>
<accession>A0A5Q4BPW4</accession>